<dbReference type="KEGG" id="llp:GH975_05295"/>
<dbReference type="InterPro" id="IPR014710">
    <property type="entry name" value="RmlC-like_jellyroll"/>
</dbReference>
<dbReference type="InterPro" id="IPR000595">
    <property type="entry name" value="cNMP-bd_dom"/>
</dbReference>
<dbReference type="Pfam" id="PF13545">
    <property type="entry name" value="HTH_Crp_2"/>
    <property type="match status" value="1"/>
</dbReference>
<feature type="domain" description="HTH crp-type" evidence="5">
    <location>
        <begin position="144"/>
        <end position="217"/>
    </location>
</feature>
<dbReference type="EMBL" id="CP045871">
    <property type="protein sequence ID" value="QGG80023.1"/>
    <property type="molecule type" value="Genomic_DNA"/>
</dbReference>
<dbReference type="OrthoDB" id="7643467at2"/>
<dbReference type="AlphaFoldDB" id="A0A5Q2Q9Y4"/>
<dbReference type="SUPFAM" id="SSF51206">
    <property type="entry name" value="cAMP-binding domain-like"/>
    <property type="match status" value="1"/>
</dbReference>
<evidence type="ECO:0000256" key="1">
    <source>
        <dbReference type="ARBA" id="ARBA00023015"/>
    </source>
</evidence>
<name>A0A5Q2Q9Y4_9GAMM</name>
<keyword evidence="3" id="KW-0804">Transcription</keyword>
<dbReference type="SMART" id="SM00419">
    <property type="entry name" value="HTH_CRP"/>
    <property type="match status" value="1"/>
</dbReference>
<dbReference type="GO" id="GO:0003700">
    <property type="term" value="F:DNA-binding transcription factor activity"/>
    <property type="evidence" value="ECO:0007669"/>
    <property type="project" value="TreeGrafter"/>
</dbReference>
<dbReference type="CDD" id="cd00038">
    <property type="entry name" value="CAP_ED"/>
    <property type="match status" value="1"/>
</dbReference>
<dbReference type="PANTHER" id="PTHR24567:SF26">
    <property type="entry name" value="REGULATORY PROTEIN YEIL"/>
    <property type="match status" value="1"/>
</dbReference>
<protein>
    <submittedName>
        <fullName evidence="6">Helix-turn-helix domain-containing protein</fullName>
    </submittedName>
</protein>
<dbReference type="InterPro" id="IPR036388">
    <property type="entry name" value="WH-like_DNA-bd_sf"/>
</dbReference>
<dbReference type="CDD" id="cd00092">
    <property type="entry name" value="HTH_CRP"/>
    <property type="match status" value="1"/>
</dbReference>
<accession>A0A5Q2Q9Y4</accession>
<keyword evidence="7" id="KW-1185">Reference proteome</keyword>
<evidence type="ECO:0000313" key="6">
    <source>
        <dbReference type="EMBL" id="QGG80023.1"/>
    </source>
</evidence>
<dbReference type="PANTHER" id="PTHR24567">
    <property type="entry name" value="CRP FAMILY TRANSCRIPTIONAL REGULATORY PROTEIN"/>
    <property type="match status" value="1"/>
</dbReference>
<feature type="domain" description="Cyclic nucleotide-binding" evidence="4">
    <location>
        <begin position="40"/>
        <end position="116"/>
    </location>
</feature>
<dbReference type="SUPFAM" id="SSF46785">
    <property type="entry name" value="Winged helix' DNA-binding domain"/>
    <property type="match status" value="1"/>
</dbReference>
<keyword evidence="1" id="KW-0805">Transcription regulation</keyword>
<dbReference type="GO" id="GO:0005829">
    <property type="term" value="C:cytosol"/>
    <property type="evidence" value="ECO:0007669"/>
    <property type="project" value="TreeGrafter"/>
</dbReference>
<dbReference type="Proteomes" id="UP000388235">
    <property type="component" value="Chromosome"/>
</dbReference>
<reference evidence="6 7" key="1">
    <citation type="submission" date="2019-11" db="EMBL/GenBank/DDBJ databases">
        <authorList>
            <person name="Khan S.A."/>
            <person name="Jeon C.O."/>
            <person name="Chun B.H."/>
        </authorList>
    </citation>
    <scope>NUCLEOTIDE SEQUENCE [LARGE SCALE GENOMIC DNA]</scope>
    <source>
        <strain evidence="6 7">IMCC 1097</strain>
    </source>
</reference>
<dbReference type="InterPro" id="IPR012318">
    <property type="entry name" value="HTH_CRP"/>
</dbReference>
<gene>
    <name evidence="6" type="ORF">GH975_05295</name>
</gene>
<dbReference type="SMART" id="SM00100">
    <property type="entry name" value="cNMP"/>
    <property type="match status" value="1"/>
</dbReference>
<dbReference type="InterPro" id="IPR018490">
    <property type="entry name" value="cNMP-bd_dom_sf"/>
</dbReference>
<dbReference type="RefSeq" id="WP_153713527.1">
    <property type="nucleotide sequence ID" value="NZ_CP045871.1"/>
</dbReference>
<dbReference type="PROSITE" id="PS51063">
    <property type="entry name" value="HTH_CRP_2"/>
    <property type="match status" value="1"/>
</dbReference>
<dbReference type="Gene3D" id="1.10.10.10">
    <property type="entry name" value="Winged helix-like DNA-binding domain superfamily/Winged helix DNA-binding domain"/>
    <property type="match status" value="1"/>
</dbReference>
<evidence type="ECO:0000259" key="5">
    <source>
        <dbReference type="PROSITE" id="PS51063"/>
    </source>
</evidence>
<evidence type="ECO:0000256" key="2">
    <source>
        <dbReference type="ARBA" id="ARBA00023125"/>
    </source>
</evidence>
<organism evidence="6 7">
    <name type="scientific">Litorivicinus lipolyticus</name>
    <dbReference type="NCBI Taxonomy" id="418701"/>
    <lineage>
        <taxon>Bacteria</taxon>
        <taxon>Pseudomonadati</taxon>
        <taxon>Pseudomonadota</taxon>
        <taxon>Gammaproteobacteria</taxon>
        <taxon>Oceanospirillales</taxon>
        <taxon>Litorivicinaceae</taxon>
        <taxon>Litorivicinus</taxon>
    </lineage>
</organism>
<proteinExistence type="predicted"/>
<dbReference type="GO" id="GO:0003677">
    <property type="term" value="F:DNA binding"/>
    <property type="evidence" value="ECO:0007669"/>
    <property type="project" value="UniProtKB-KW"/>
</dbReference>
<keyword evidence="2" id="KW-0238">DNA-binding</keyword>
<dbReference type="InterPro" id="IPR036390">
    <property type="entry name" value="WH_DNA-bd_sf"/>
</dbReference>
<dbReference type="Gene3D" id="2.60.120.10">
    <property type="entry name" value="Jelly Rolls"/>
    <property type="match status" value="1"/>
</dbReference>
<evidence type="ECO:0000259" key="4">
    <source>
        <dbReference type="PROSITE" id="PS50042"/>
    </source>
</evidence>
<dbReference type="PRINTS" id="PR00034">
    <property type="entry name" value="HTHCRP"/>
</dbReference>
<dbReference type="InterPro" id="IPR050397">
    <property type="entry name" value="Env_Response_Regulators"/>
</dbReference>
<sequence>MQLPLDPDSRCSHCAMDKHCFHEAAVPEAFKAFISAHQTVDSGQDLFVRDQSDIQVAVVQSGAFKLTQTTPTGDRQIINVALPGDYVGLSRLFQHASPVAATAVSRSRICLLDHERLNDNPRQAIQLLRRELESSRWHQSLGMYEAPARMGQWFLKLADNNERRGLSRQRLTLPLNRTELANYLVMALETVSRTLKKLQTQGLIAVNGKTIDILDETGVRALAYPDPQLIS</sequence>
<evidence type="ECO:0000256" key="3">
    <source>
        <dbReference type="ARBA" id="ARBA00023163"/>
    </source>
</evidence>
<dbReference type="Pfam" id="PF00027">
    <property type="entry name" value="cNMP_binding"/>
    <property type="match status" value="1"/>
</dbReference>
<evidence type="ECO:0000313" key="7">
    <source>
        <dbReference type="Proteomes" id="UP000388235"/>
    </source>
</evidence>
<dbReference type="PROSITE" id="PS50042">
    <property type="entry name" value="CNMP_BINDING_3"/>
    <property type="match status" value="1"/>
</dbReference>